<proteinExistence type="inferred from homology"/>
<dbReference type="SUPFAM" id="SSF53474">
    <property type="entry name" value="alpha/beta-Hydrolases"/>
    <property type="match status" value="2"/>
</dbReference>
<dbReference type="AlphaFoldDB" id="T1IPN3"/>
<dbReference type="eggNOG" id="KOG1454">
    <property type="taxonomic scope" value="Eukaryota"/>
</dbReference>
<protein>
    <recommendedName>
        <fullName evidence="3">AB hydrolase-1 domain-containing protein</fullName>
    </recommendedName>
</protein>
<reference evidence="5" key="1">
    <citation type="submission" date="2011-05" db="EMBL/GenBank/DDBJ databases">
        <authorList>
            <person name="Richards S.R."/>
            <person name="Qu J."/>
            <person name="Jiang H."/>
            <person name="Jhangiani S.N."/>
            <person name="Agravi P."/>
            <person name="Goodspeed R."/>
            <person name="Gross S."/>
            <person name="Mandapat C."/>
            <person name="Jackson L."/>
            <person name="Mathew T."/>
            <person name="Pu L."/>
            <person name="Thornton R."/>
            <person name="Saada N."/>
            <person name="Wilczek-Boney K.B."/>
            <person name="Lee S."/>
            <person name="Kovar C."/>
            <person name="Wu Y."/>
            <person name="Scherer S.E."/>
            <person name="Worley K.C."/>
            <person name="Muzny D.M."/>
            <person name="Gibbs R."/>
        </authorList>
    </citation>
    <scope>NUCLEOTIDE SEQUENCE</scope>
    <source>
        <strain evidence="5">Brora</strain>
    </source>
</reference>
<dbReference type="PANTHER" id="PTHR43798">
    <property type="entry name" value="MONOACYLGLYCEROL LIPASE"/>
    <property type="match status" value="1"/>
</dbReference>
<comment type="similarity">
    <text evidence="1">Belongs to the AB hydrolase superfamily.</text>
</comment>
<evidence type="ECO:0000313" key="4">
    <source>
        <dbReference type="EnsemblMetazoa" id="SMAR002986-PA"/>
    </source>
</evidence>
<dbReference type="EnsemblMetazoa" id="SMAR002986-RA">
    <property type="protein sequence ID" value="SMAR002986-PA"/>
    <property type="gene ID" value="SMAR002986"/>
</dbReference>
<reference evidence="4" key="2">
    <citation type="submission" date="2015-02" db="UniProtKB">
        <authorList>
            <consortium name="EnsemblMetazoa"/>
        </authorList>
    </citation>
    <scope>IDENTIFICATION</scope>
</reference>
<dbReference type="GO" id="GO:0016787">
    <property type="term" value="F:hydrolase activity"/>
    <property type="evidence" value="ECO:0007669"/>
    <property type="project" value="UniProtKB-KW"/>
</dbReference>
<dbReference type="HOGENOM" id="CLU_399200_0_0_1"/>
<dbReference type="Proteomes" id="UP000014500">
    <property type="component" value="Unassembled WGS sequence"/>
</dbReference>
<dbReference type="GO" id="GO:0016020">
    <property type="term" value="C:membrane"/>
    <property type="evidence" value="ECO:0007669"/>
    <property type="project" value="TreeGrafter"/>
</dbReference>
<evidence type="ECO:0000313" key="5">
    <source>
        <dbReference type="Proteomes" id="UP000014500"/>
    </source>
</evidence>
<dbReference type="InterPro" id="IPR050266">
    <property type="entry name" value="AB_hydrolase_sf"/>
</dbReference>
<dbReference type="OMA" id="HGIQDNC"/>
<organism evidence="4 5">
    <name type="scientific">Strigamia maritima</name>
    <name type="common">European centipede</name>
    <name type="synonym">Geophilus maritimus</name>
    <dbReference type="NCBI Taxonomy" id="126957"/>
    <lineage>
        <taxon>Eukaryota</taxon>
        <taxon>Metazoa</taxon>
        <taxon>Ecdysozoa</taxon>
        <taxon>Arthropoda</taxon>
        <taxon>Myriapoda</taxon>
        <taxon>Chilopoda</taxon>
        <taxon>Pleurostigmophora</taxon>
        <taxon>Geophilomorpha</taxon>
        <taxon>Linotaeniidae</taxon>
        <taxon>Strigamia</taxon>
    </lineage>
</organism>
<evidence type="ECO:0000259" key="3">
    <source>
        <dbReference type="Pfam" id="PF00561"/>
    </source>
</evidence>
<dbReference type="ESTHER" id="strmm-t1ipn3.1">
    <property type="family name" value="SERHL"/>
</dbReference>
<dbReference type="PANTHER" id="PTHR43798:SF14">
    <property type="entry name" value="SERINE HYDROLASE-LIKE PROTEIN DDB_G0286239"/>
    <property type="match status" value="1"/>
</dbReference>
<dbReference type="EMBL" id="JH431264">
    <property type="status" value="NOT_ANNOTATED_CDS"/>
    <property type="molecule type" value="Genomic_DNA"/>
</dbReference>
<feature type="domain" description="AB hydrolase-1" evidence="3">
    <location>
        <begin position="73"/>
        <end position="173"/>
    </location>
</feature>
<dbReference type="InterPro" id="IPR000073">
    <property type="entry name" value="AB_hydrolase_1"/>
</dbReference>
<dbReference type="InterPro" id="IPR029058">
    <property type="entry name" value="AB_hydrolase_fold"/>
</dbReference>
<dbReference type="STRING" id="126957.T1IPN3"/>
<feature type="domain" description="AB hydrolase-1" evidence="3">
    <location>
        <begin position="417"/>
        <end position="517"/>
    </location>
</feature>
<sequence length="690" mass="79314">MSDLLACGKFTSTHSRLKFYVNFIIKHIAFIHASHSQNISNIPRIGNASSTDFKIPVPWGHIAGKRWGKLNGKPVLAVHGWQDNSCSFDPLAPLLPNHWDLVCIDLPGHGLSSQYQEGHVYYFREYVGAVIRTLNFLNWKQFNFIGHSLGSALGILYACLFPDRINYLVSLDLIKGLTESNYSPKLQKSVRISCIERLKFEQDVQENKSAPIYSMDEAIEKWYLGSDKSVSKESIKRAVNILPDGKVQYNRDRKIVLPITAMTMMSTEQYKVLLKFMKCHFLIIKGKPGAFYESNELYEEVMLLYKQYCKSFKYVEVEGTHHLHLNTPERVSEDIYFHIWYELKFLGFCFMLKLCLKCETMISDGVSYKNTLRDVGLIGRCCSSQIQRIGITPCNELNIPVPWGHLAVKQWGNISGNPVIAVHSIQDNAGTFDKLAALLPKHWNIVCIDLPGHGQTSHFEKGYVYYLWDYVTAILRTYKFFKWDKFDYIGHGGGAEIGFIFASLFPELLNNLVSLDLIKRYTLSAADPKLQNILANCYDAQFELKDKHDQSHTYSVDDAVKEVMKDSGLTTESAKILMKRGCRTLDDGKVRFMLDLRVRLPFPSETVLCTEQLKKLSEFMRCKLLIIKAKNGLVYEKQEVYEEFKQLYQQHCKEVKYVEVEGTHYVHLNDPITVSEHIIQFLEIRNNSKT</sequence>
<evidence type="ECO:0000256" key="1">
    <source>
        <dbReference type="ARBA" id="ARBA00008645"/>
    </source>
</evidence>
<keyword evidence="2" id="KW-0378">Hydrolase</keyword>
<dbReference type="Pfam" id="PF00561">
    <property type="entry name" value="Abhydrolase_1"/>
    <property type="match status" value="2"/>
</dbReference>
<evidence type="ECO:0000256" key="2">
    <source>
        <dbReference type="ARBA" id="ARBA00022801"/>
    </source>
</evidence>
<accession>T1IPN3</accession>
<dbReference type="Gene3D" id="3.40.50.1820">
    <property type="entry name" value="alpha/beta hydrolase"/>
    <property type="match status" value="2"/>
</dbReference>
<keyword evidence="5" id="KW-1185">Reference proteome</keyword>
<name>T1IPN3_STRMM</name>